<keyword evidence="5" id="KW-0479">Metal-binding</keyword>
<dbReference type="EMBL" id="JAVRFD010000013">
    <property type="protein sequence ID" value="MDT0546098.1"/>
    <property type="molecule type" value="Genomic_DNA"/>
</dbReference>
<keyword evidence="10" id="KW-0585">Phenylalanine catabolism</keyword>
<dbReference type="Pfam" id="PF01557">
    <property type="entry name" value="FAA_hydrolase"/>
    <property type="match status" value="1"/>
</dbReference>
<evidence type="ECO:0000256" key="10">
    <source>
        <dbReference type="ARBA" id="ARBA00023232"/>
    </source>
</evidence>
<evidence type="ECO:0000256" key="9">
    <source>
        <dbReference type="ARBA" id="ARBA00022878"/>
    </source>
</evidence>
<dbReference type="Proteomes" id="UP001180754">
    <property type="component" value="Unassembled WGS sequence"/>
</dbReference>
<evidence type="ECO:0000313" key="13">
    <source>
        <dbReference type="EMBL" id="MDT0546098.1"/>
    </source>
</evidence>
<evidence type="ECO:0000256" key="8">
    <source>
        <dbReference type="ARBA" id="ARBA00022842"/>
    </source>
</evidence>
<dbReference type="NCBIfam" id="TIGR01266">
    <property type="entry name" value="fum_ac_acetase"/>
    <property type="match status" value="1"/>
</dbReference>
<feature type="domain" description="Fumarylacetoacetase-like C-terminal" evidence="11">
    <location>
        <begin position="120"/>
        <end position="391"/>
    </location>
</feature>
<dbReference type="InterPro" id="IPR036663">
    <property type="entry name" value="Fumarylacetoacetase_C_sf"/>
</dbReference>
<dbReference type="EC" id="3.7.1.2" evidence="4"/>
<dbReference type="InterPro" id="IPR036462">
    <property type="entry name" value="Fumarylacetoacetase_N_sf"/>
</dbReference>
<proteinExistence type="predicted"/>
<evidence type="ECO:0000256" key="5">
    <source>
        <dbReference type="ARBA" id="ARBA00022723"/>
    </source>
</evidence>
<dbReference type="RefSeq" id="WP_311726592.1">
    <property type="nucleotide sequence ID" value="NZ_JAVRFD010000013.1"/>
</dbReference>
<evidence type="ECO:0000256" key="2">
    <source>
        <dbReference type="ARBA" id="ARBA00001946"/>
    </source>
</evidence>
<protein>
    <recommendedName>
        <fullName evidence="4">fumarylacetoacetase</fullName>
        <ecNumber evidence="4">3.7.1.2</ecNumber>
    </recommendedName>
</protein>
<evidence type="ECO:0000256" key="7">
    <source>
        <dbReference type="ARBA" id="ARBA00022837"/>
    </source>
</evidence>
<keyword evidence="7" id="KW-0106">Calcium</keyword>
<comment type="cofactor">
    <cofactor evidence="1">
        <name>Ca(2+)</name>
        <dbReference type="ChEBI" id="CHEBI:29108"/>
    </cofactor>
</comment>
<dbReference type="InterPro" id="IPR011234">
    <property type="entry name" value="Fumarylacetoacetase-like_C"/>
</dbReference>
<evidence type="ECO:0000259" key="11">
    <source>
        <dbReference type="Pfam" id="PF01557"/>
    </source>
</evidence>
<evidence type="ECO:0000313" key="14">
    <source>
        <dbReference type="Proteomes" id="UP001180754"/>
    </source>
</evidence>
<dbReference type="Gene3D" id="3.90.850.10">
    <property type="entry name" value="Fumarylacetoacetase-like, C-terminal domain"/>
    <property type="match status" value="1"/>
</dbReference>
<gene>
    <name evidence="13" type="primary">fahA</name>
    <name evidence="13" type="ORF">RND15_25785</name>
</gene>
<feature type="domain" description="Fumarylacetoacetase N-terminal" evidence="12">
    <location>
        <begin position="18"/>
        <end position="113"/>
    </location>
</feature>
<comment type="caution">
    <text evidence="13">The sequence shown here is derived from an EMBL/GenBank/DDBJ whole genome shotgun (WGS) entry which is preliminary data.</text>
</comment>
<dbReference type="PANTHER" id="PTHR43069:SF2">
    <property type="entry name" value="FUMARYLACETOACETASE"/>
    <property type="match status" value="1"/>
</dbReference>
<evidence type="ECO:0000256" key="3">
    <source>
        <dbReference type="ARBA" id="ARBA00004782"/>
    </source>
</evidence>
<dbReference type="SUPFAM" id="SSF56529">
    <property type="entry name" value="FAH"/>
    <property type="match status" value="1"/>
</dbReference>
<comment type="pathway">
    <text evidence="3">Amino-acid degradation; L-phenylalanine degradation; acetoacetate and fumarate from L-phenylalanine: step 6/6.</text>
</comment>
<keyword evidence="14" id="KW-1185">Reference proteome</keyword>
<dbReference type="Pfam" id="PF09298">
    <property type="entry name" value="FAA_hydrolase_N"/>
    <property type="match status" value="1"/>
</dbReference>
<evidence type="ECO:0000256" key="4">
    <source>
        <dbReference type="ARBA" id="ARBA00012094"/>
    </source>
</evidence>
<accession>A0ABU2XJJ0</accession>
<keyword evidence="9" id="KW-0828">Tyrosine catabolism</keyword>
<name>A0ABU2XJJ0_9ACTN</name>
<keyword evidence="8" id="KW-0460">Magnesium</keyword>
<dbReference type="GO" id="GO:0004334">
    <property type="term" value="F:fumarylacetoacetase activity"/>
    <property type="evidence" value="ECO:0007669"/>
    <property type="project" value="UniProtKB-EC"/>
</dbReference>
<dbReference type="InterPro" id="IPR005959">
    <property type="entry name" value="Fumarylacetoacetase"/>
</dbReference>
<evidence type="ECO:0000256" key="6">
    <source>
        <dbReference type="ARBA" id="ARBA00022801"/>
    </source>
</evidence>
<organism evidence="13 14">
    <name type="scientific">Streptomyces lonegramiae</name>
    <dbReference type="NCBI Taxonomy" id="3075524"/>
    <lineage>
        <taxon>Bacteria</taxon>
        <taxon>Bacillati</taxon>
        <taxon>Actinomycetota</taxon>
        <taxon>Actinomycetes</taxon>
        <taxon>Kitasatosporales</taxon>
        <taxon>Streptomycetaceae</taxon>
        <taxon>Streptomyces</taxon>
    </lineage>
</organism>
<dbReference type="InterPro" id="IPR015377">
    <property type="entry name" value="Fumarylacetoacetase_N"/>
</dbReference>
<evidence type="ECO:0000256" key="1">
    <source>
        <dbReference type="ARBA" id="ARBA00001913"/>
    </source>
</evidence>
<sequence length="415" mass="44410">MPQQSPLDLPPHDPFGPHNLPYGVFTPSDAPDLRRIGVRYGDHVLDAGAAAAAVGSPHAALLGQPTLNPLMAAGRPVWRAVREELRAWLTEPVHRPTIEPLLRPLTTVTLHLPFEVADYVDFYASEHHASNVGRIFRPDGEPLTPNWKHMPIGYHGRAGTVVVSGTPVVRPRGQLGAPTGRSTPGHSALPPFGPSLRLDFEAEVAFVVGTPSPFNTPVPLSGFHDHVFGVCLLNDWSARDIQSWEYRPLGPFLGKSFATSVAAWITPLDALAAARTAPPGRDVPLLPYLDDSAAEPGGLDLRIEVAVNGHPVSHPPFAAMYWTAVQQLAHMTVNGASLRTGDLFASGTVSGPEPHQRGCLLELTWSGRDPLRLPGGERTFLEDGDEVTLTAWAPGPDNSRVALGEVTGCVAPSTP</sequence>
<dbReference type="Gene3D" id="2.30.30.230">
    <property type="entry name" value="Fumarylacetoacetase, N-terminal domain"/>
    <property type="match status" value="1"/>
</dbReference>
<dbReference type="PANTHER" id="PTHR43069">
    <property type="entry name" value="FUMARYLACETOACETASE"/>
    <property type="match status" value="1"/>
</dbReference>
<keyword evidence="6 13" id="KW-0378">Hydrolase</keyword>
<evidence type="ECO:0000259" key="12">
    <source>
        <dbReference type="Pfam" id="PF09298"/>
    </source>
</evidence>
<comment type="cofactor">
    <cofactor evidence="2">
        <name>Mg(2+)</name>
        <dbReference type="ChEBI" id="CHEBI:18420"/>
    </cofactor>
</comment>
<reference evidence="13" key="1">
    <citation type="submission" date="2024-05" db="EMBL/GenBank/DDBJ databases">
        <title>30 novel species of actinomycetes from the DSMZ collection.</title>
        <authorList>
            <person name="Nouioui I."/>
        </authorList>
    </citation>
    <scope>NUCLEOTIDE SEQUENCE</scope>
    <source>
        <strain evidence="13">DSM 41529</strain>
    </source>
</reference>
<dbReference type="SUPFAM" id="SSF63433">
    <property type="entry name" value="Fumarylacetoacetate hydrolase, FAH, N-terminal domain"/>
    <property type="match status" value="1"/>
</dbReference>